<feature type="compositionally biased region" description="Basic and acidic residues" evidence="1">
    <location>
        <begin position="261"/>
        <end position="275"/>
    </location>
</feature>
<feature type="compositionally biased region" description="Basic and acidic residues" evidence="1">
    <location>
        <begin position="186"/>
        <end position="196"/>
    </location>
</feature>
<accession>A0ABR0S9C4</accession>
<name>A0ABR0S9C4_9HYPO</name>
<evidence type="ECO:0000313" key="2">
    <source>
        <dbReference type="EMBL" id="KAK5988769.1"/>
    </source>
</evidence>
<evidence type="ECO:0000256" key="1">
    <source>
        <dbReference type="SAM" id="MobiDB-lite"/>
    </source>
</evidence>
<dbReference type="Proteomes" id="UP001338125">
    <property type="component" value="Unassembled WGS sequence"/>
</dbReference>
<sequence length="281" mass="30408">METINQMASTAMKAVWGKERPTKLTMNQSLALRVTYPEESPMMLTGQDDQKRVASNMNGNANGNLNGHDNTHASQHVNGSANGSANDSTNTSTPTLANKSKSQHDLTANDEDKRRDLDVEADRQDTQDQKDKPKTKPEDEEDEDSEPKLEGKGPQPLEVVAKEHGGNAAFKEDSKPSDPSDSASENNERKSDESKGTGEQYIKTTGLAADGGDFDATKPGAGREADRLMEEKGIHHEEGDNKKGGSDGDSHGHGHGHGNSHGKDKDKPSLGERIKNKLHKH</sequence>
<feature type="compositionally biased region" description="Basic and acidic residues" evidence="1">
    <location>
        <begin position="110"/>
        <end position="137"/>
    </location>
</feature>
<organism evidence="2 3">
    <name type="scientific">Cladobotryum mycophilum</name>
    <dbReference type="NCBI Taxonomy" id="491253"/>
    <lineage>
        <taxon>Eukaryota</taxon>
        <taxon>Fungi</taxon>
        <taxon>Dikarya</taxon>
        <taxon>Ascomycota</taxon>
        <taxon>Pezizomycotina</taxon>
        <taxon>Sordariomycetes</taxon>
        <taxon>Hypocreomycetidae</taxon>
        <taxon>Hypocreales</taxon>
        <taxon>Hypocreaceae</taxon>
        <taxon>Cladobotryum</taxon>
    </lineage>
</organism>
<feature type="compositionally biased region" description="Low complexity" evidence="1">
    <location>
        <begin position="56"/>
        <end position="68"/>
    </location>
</feature>
<proteinExistence type="predicted"/>
<dbReference type="EMBL" id="JAVFKD010000015">
    <property type="protein sequence ID" value="KAK5988769.1"/>
    <property type="molecule type" value="Genomic_DNA"/>
</dbReference>
<protein>
    <submittedName>
        <fullName evidence="2">Uncharacterized protein</fullName>
    </submittedName>
</protein>
<feature type="compositionally biased region" description="Basic and acidic residues" evidence="1">
    <location>
        <begin position="221"/>
        <end position="252"/>
    </location>
</feature>
<gene>
    <name evidence="2" type="ORF">PT974_10258</name>
</gene>
<comment type="caution">
    <text evidence="2">The sequence shown here is derived from an EMBL/GenBank/DDBJ whole genome shotgun (WGS) entry which is preliminary data.</text>
</comment>
<feature type="compositionally biased region" description="Basic and acidic residues" evidence="1">
    <location>
        <begin position="160"/>
        <end position="178"/>
    </location>
</feature>
<feature type="compositionally biased region" description="Polar residues" evidence="1">
    <location>
        <begin position="72"/>
        <end position="100"/>
    </location>
</feature>
<evidence type="ECO:0000313" key="3">
    <source>
        <dbReference type="Proteomes" id="UP001338125"/>
    </source>
</evidence>
<feature type="region of interest" description="Disordered" evidence="1">
    <location>
        <begin position="37"/>
        <end position="281"/>
    </location>
</feature>
<reference evidence="2 3" key="1">
    <citation type="submission" date="2024-01" db="EMBL/GenBank/DDBJ databases">
        <title>Complete genome of Cladobotryum mycophilum ATHUM6906.</title>
        <authorList>
            <person name="Christinaki A.C."/>
            <person name="Myridakis A.I."/>
            <person name="Kouvelis V.N."/>
        </authorList>
    </citation>
    <scope>NUCLEOTIDE SEQUENCE [LARGE SCALE GENOMIC DNA]</scope>
    <source>
        <strain evidence="2 3">ATHUM6906</strain>
    </source>
</reference>
<keyword evidence="3" id="KW-1185">Reference proteome</keyword>